<keyword evidence="2" id="KW-0813">Transport</keyword>
<feature type="domain" description="ABC transporter" evidence="10">
    <location>
        <begin position="5"/>
        <end position="244"/>
    </location>
</feature>
<protein>
    <submittedName>
        <fullName evidence="11">ATP-binding cassette domain-containing protein</fullName>
    </submittedName>
</protein>
<comment type="caution">
    <text evidence="11">The sequence shown here is derived from an EMBL/GenBank/DDBJ whole genome shotgun (WGS) entry which is preliminary data.</text>
</comment>
<dbReference type="PANTHER" id="PTHR43790:SF3">
    <property type="entry name" value="D-ALLOSE IMPORT ATP-BINDING PROTEIN ALSA-RELATED"/>
    <property type="match status" value="1"/>
</dbReference>
<evidence type="ECO:0000259" key="10">
    <source>
        <dbReference type="PROSITE" id="PS50893"/>
    </source>
</evidence>
<evidence type="ECO:0000256" key="8">
    <source>
        <dbReference type="ARBA" id="ARBA00022967"/>
    </source>
</evidence>
<dbReference type="Gene3D" id="3.40.50.300">
    <property type="entry name" value="P-loop containing nucleotide triphosphate hydrolases"/>
    <property type="match status" value="2"/>
</dbReference>
<dbReference type="InterPro" id="IPR017871">
    <property type="entry name" value="ABC_transporter-like_CS"/>
</dbReference>
<dbReference type="InterPro" id="IPR050107">
    <property type="entry name" value="ABC_carbohydrate_import_ATPase"/>
</dbReference>
<keyword evidence="7 11" id="KW-0067">ATP-binding</keyword>
<keyword evidence="9" id="KW-0472">Membrane</keyword>
<keyword evidence="12" id="KW-1185">Reference proteome</keyword>
<evidence type="ECO:0000256" key="3">
    <source>
        <dbReference type="ARBA" id="ARBA00022475"/>
    </source>
</evidence>
<evidence type="ECO:0000256" key="2">
    <source>
        <dbReference type="ARBA" id="ARBA00022448"/>
    </source>
</evidence>
<dbReference type="InterPro" id="IPR003593">
    <property type="entry name" value="AAA+_ATPase"/>
</dbReference>
<evidence type="ECO:0000313" key="12">
    <source>
        <dbReference type="Proteomes" id="UP000440004"/>
    </source>
</evidence>
<keyword evidence="3" id="KW-1003">Cell membrane</keyword>
<dbReference type="PANTHER" id="PTHR43790">
    <property type="entry name" value="CARBOHYDRATE TRANSPORT ATP-BINDING PROTEIN MG119-RELATED"/>
    <property type="match status" value="1"/>
</dbReference>
<dbReference type="PROSITE" id="PS50893">
    <property type="entry name" value="ABC_TRANSPORTER_2"/>
    <property type="match status" value="2"/>
</dbReference>
<feature type="domain" description="ABC transporter" evidence="10">
    <location>
        <begin position="257"/>
        <end position="506"/>
    </location>
</feature>
<comment type="subcellular location">
    <subcellularLocation>
        <location evidence="1">Cell membrane</location>
        <topology evidence="1">Peripheral membrane protein</topology>
    </subcellularLocation>
</comment>
<evidence type="ECO:0000256" key="6">
    <source>
        <dbReference type="ARBA" id="ARBA00022741"/>
    </source>
</evidence>
<dbReference type="InterPro" id="IPR003439">
    <property type="entry name" value="ABC_transporter-like_ATP-bd"/>
</dbReference>
<evidence type="ECO:0000313" key="11">
    <source>
        <dbReference type="EMBL" id="MPW24422.1"/>
    </source>
</evidence>
<gene>
    <name evidence="11" type="ORF">GC105_01270</name>
</gene>
<evidence type="ECO:0000256" key="5">
    <source>
        <dbReference type="ARBA" id="ARBA00022737"/>
    </source>
</evidence>
<dbReference type="GO" id="GO:0005886">
    <property type="term" value="C:plasma membrane"/>
    <property type="evidence" value="ECO:0007669"/>
    <property type="project" value="UniProtKB-SubCell"/>
</dbReference>
<name>A0A6A7K4Q2_9FIRM</name>
<dbReference type="RefSeq" id="WP_152800889.1">
    <property type="nucleotide sequence ID" value="NZ_WHNX01000002.1"/>
</dbReference>
<dbReference type="InterPro" id="IPR027417">
    <property type="entry name" value="P-loop_NTPase"/>
</dbReference>
<dbReference type="SMART" id="SM00382">
    <property type="entry name" value="AAA"/>
    <property type="match status" value="2"/>
</dbReference>
<keyword evidence="8" id="KW-1278">Translocase</keyword>
<evidence type="ECO:0000256" key="4">
    <source>
        <dbReference type="ARBA" id="ARBA00022597"/>
    </source>
</evidence>
<evidence type="ECO:0000256" key="7">
    <source>
        <dbReference type="ARBA" id="ARBA00022840"/>
    </source>
</evidence>
<dbReference type="SUPFAM" id="SSF52540">
    <property type="entry name" value="P-loop containing nucleoside triphosphate hydrolases"/>
    <property type="match status" value="2"/>
</dbReference>
<sequence length="513" mass="56777">MGSLVKMKNITKKFPGVTALDNISFDIEPGEVHVLLGENGAGKSTLMKILSGVYRPTSGKITVNEKEYDYLTPKDSYENGISIIYQELSVINELSIMENIFVGKIPVKTIMGIRVIDYPTMRQKASEALLKVGLIRDMNVFVENISISEKQQLEIAKALVSNAEIIVMDEPTTSLTISETEHLFKIIKQLKSEGKGIVYISHKMKEIKEIGDRVTVLKDGTYVGTRKVDEVEIDELVTMMVGRTIHGTYHNKNISDFKNEPVILEVKNISKKDGKVKNVSFKTHKGEILGFAGLVGSGRTELMDTIFGSGPKSYGEVFLNGRKLDIKNPYNSIKYGLAMVTENRRETGFMDNFDIKQNISVISNLKKSKAGGTIGLLDDKGEVEKAQIQVKDLRVKCTSIHQNITELSGGNQQKVILGKWMGVGTEFIIFDEPTKGIDVGSKSEIYELMRRLAEDGKGVIVVSSELPELLSVCDTICVFKDGKIIDTFDIKNVTEEKIVSASTGESGKVKEVN</sequence>
<keyword evidence="4" id="KW-0762">Sugar transport</keyword>
<keyword evidence="6" id="KW-0547">Nucleotide-binding</keyword>
<dbReference type="CDD" id="cd03215">
    <property type="entry name" value="ABC_Carb_Monos_II"/>
    <property type="match status" value="1"/>
</dbReference>
<keyword evidence="5" id="KW-0677">Repeat</keyword>
<evidence type="ECO:0000256" key="1">
    <source>
        <dbReference type="ARBA" id="ARBA00004202"/>
    </source>
</evidence>
<organism evidence="11 12">
    <name type="scientific">Alkalibaculum sporogenes</name>
    <dbReference type="NCBI Taxonomy" id="2655001"/>
    <lineage>
        <taxon>Bacteria</taxon>
        <taxon>Bacillati</taxon>
        <taxon>Bacillota</taxon>
        <taxon>Clostridia</taxon>
        <taxon>Eubacteriales</taxon>
        <taxon>Eubacteriaceae</taxon>
        <taxon>Alkalibaculum</taxon>
    </lineage>
</organism>
<dbReference type="CDD" id="cd03216">
    <property type="entry name" value="ABC_Carb_Monos_I"/>
    <property type="match status" value="1"/>
</dbReference>
<dbReference type="GO" id="GO:0016887">
    <property type="term" value="F:ATP hydrolysis activity"/>
    <property type="evidence" value="ECO:0007669"/>
    <property type="project" value="InterPro"/>
</dbReference>
<dbReference type="Proteomes" id="UP000440004">
    <property type="component" value="Unassembled WGS sequence"/>
</dbReference>
<dbReference type="GO" id="GO:0005524">
    <property type="term" value="F:ATP binding"/>
    <property type="evidence" value="ECO:0007669"/>
    <property type="project" value="UniProtKB-KW"/>
</dbReference>
<proteinExistence type="predicted"/>
<dbReference type="PROSITE" id="PS00211">
    <property type="entry name" value="ABC_TRANSPORTER_1"/>
    <property type="match status" value="1"/>
</dbReference>
<accession>A0A6A7K4Q2</accession>
<evidence type="ECO:0000256" key="9">
    <source>
        <dbReference type="ARBA" id="ARBA00023136"/>
    </source>
</evidence>
<dbReference type="Pfam" id="PF00005">
    <property type="entry name" value="ABC_tran"/>
    <property type="match status" value="2"/>
</dbReference>
<dbReference type="FunFam" id="3.40.50.300:FF:000127">
    <property type="entry name" value="Ribose import ATP-binding protein RbsA"/>
    <property type="match status" value="1"/>
</dbReference>
<dbReference type="AlphaFoldDB" id="A0A6A7K4Q2"/>
<reference evidence="11 12" key="1">
    <citation type="submission" date="2019-10" db="EMBL/GenBank/DDBJ databases">
        <title>Alkalibaculum tamaniensis sp.nov., a new alkaliphilic acetogen, isolated on methoxylated aromatics from a mud volcano.</title>
        <authorList>
            <person name="Khomyakova M.A."/>
            <person name="Merkel A.Y."/>
            <person name="Bonch-Osmolovskaya E.A."/>
            <person name="Slobodkin A.I."/>
        </authorList>
    </citation>
    <scope>NUCLEOTIDE SEQUENCE [LARGE SCALE GENOMIC DNA]</scope>
    <source>
        <strain evidence="11 12">M08DMB</strain>
    </source>
</reference>
<dbReference type="EMBL" id="WHNX01000002">
    <property type="protein sequence ID" value="MPW24422.1"/>
    <property type="molecule type" value="Genomic_DNA"/>
</dbReference>